<evidence type="ECO:0000256" key="10">
    <source>
        <dbReference type="ARBA" id="ARBA00022679"/>
    </source>
</evidence>
<feature type="transmembrane region" description="Helical" evidence="19">
    <location>
        <begin position="134"/>
        <end position="155"/>
    </location>
</feature>
<keyword evidence="8" id="KW-1003">Cell membrane</keyword>
<dbReference type="GO" id="GO:0005886">
    <property type="term" value="C:plasma membrane"/>
    <property type="evidence" value="ECO:0007669"/>
    <property type="project" value="UniProtKB-SubCell"/>
</dbReference>
<keyword evidence="15 19" id="KW-0472">Membrane</keyword>
<gene>
    <name evidence="20" type="primary">cdsA_2</name>
    <name evidence="20" type="ORF">SHM7688_02536</name>
</gene>
<dbReference type="AlphaFoldDB" id="A0A0N7LSA6"/>
<evidence type="ECO:0000256" key="9">
    <source>
        <dbReference type="ARBA" id="ARBA00022516"/>
    </source>
</evidence>
<evidence type="ECO:0000256" key="12">
    <source>
        <dbReference type="ARBA" id="ARBA00022695"/>
    </source>
</evidence>
<evidence type="ECO:0000256" key="1">
    <source>
        <dbReference type="ARBA" id="ARBA00001698"/>
    </source>
</evidence>
<evidence type="ECO:0000256" key="16">
    <source>
        <dbReference type="ARBA" id="ARBA00023209"/>
    </source>
</evidence>
<evidence type="ECO:0000256" key="14">
    <source>
        <dbReference type="ARBA" id="ARBA00023098"/>
    </source>
</evidence>
<dbReference type="PANTHER" id="PTHR46382:SF1">
    <property type="entry name" value="PHOSPHATIDATE CYTIDYLYLTRANSFERASE"/>
    <property type="match status" value="1"/>
</dbReference>
<evidence type="ECO:0000256" key="13">
    <source>
        <dbReference type="ARBA" id="ARBA00022989"/>
    </source>
</evidence>
<comment type="pathway">
    <text evidence="3 18">Phospholipid metabolism; CDP-diacylglycerol biosynthesis; CDP-diacylglycerol from sn-glycerol 3-phosphate: step 3/3.</text>
</comment>
<evidence type="ECO:0000313" key="20">
    <source>
        <dbReference type="EMBL" id="CUH53084.1"/>
    </source>
</evidence>
<feature type="transmembrane region" description="Helical" evidence="19">
    <location>
        <begin position="73"/>
        <end position="97"/>
    </location>
</feature>
<dbReference type="EMBL" id="CYPW01000025">
    <property type="protein sequence ID" value="CUH53084.1"/>
    <property type="molecule type" value="Genomic_DNA"/>
</dbReference>
<protein>
    <recommendedName>
        <fullName evidence="7 18">Phosphatidate cytidylyltransferase</fullName>
        <ecNumber evidence="6 18">2.7.7.41</ecNumber>
    </recommendedName>
</protein>
<keyword evidence="11 18" id="KW-0812">Transmembrane</keyword>
<feature type="transmembrane region" description="Helical" evidence="19">
    <location>
        <begin position="241"/>
        <end position="260"/>
    </location>
</feature>
<evidence type="ECO:0000256" key="7">
    <source>
        <dbReference type="ARBA" id="ARBA00019373"/>
    </source>
</evidence>
<feature type="transmembrane region" description="Helical" evidence="19">
    <location>
        <begin position="20"/>
        <end position="53"/>
    </location>
</feature>
<evidence type="ECO:0000256" key="3">
    <source>
        <dbReference type="ARBA" id="ARBA00005119"/>
    </source>
</evidence>
<dbReference type="STRING" id="321267.SHM7688_02536"/>
<evidence type="ECO:0000256" key="18">
    <source>
        <dbReference type="RuleBase" id="RU003938"/>
    </source>
</evidence>
<dbReference type="UniPathway" id="UPA00557">
    <property type="reaction ID" value="UER00614"/>
</dbReference>
<evidence type="ECO:0000256" key="4">
    <source>
        <dbReference type="ARBA" id="ARBA00005189"/>
    </source>
</evidence>
<proteinExistence type="inferred from homology"/>
<keyword evidence="14" id="KW-0443">Lipid metabolism</keyword>
<dbReference type="Proteomes" id="UP000054823">
    <property type="component" value="Unassembled WGS sequence"/>
</dbReference>
<dbReference type="GO" id="GO:0004605">
    <property type="term" value="F:phosphatidate cytidylyltransferase activity"/>
    <property type="evidence" value="ECO:0007669"/>
    <property type="project" value="UniProtKB-EC"/>
</dbReference>
<evidence type="ECO:0000256" key="2">
    <source>
        <dbReference type="ARBA" id="ARBA00004651"/>
    </source>
</evidence>
<evidence type="ECO:0000256" key="6">
    <source>
        <dbReference type="ARBA" id="ARBA00012487"/>
    </source>
</evidence>
<keyword evidence="21" id="KW-1185">Reference proteome</keyword>
<evidence type="ECO:0000313" key="21">
    <source>
        <dbReference type="Proteomes" id="UP000054823"/>
    </source>
</evidence>
<dbReference type="GO" id="GO:0016024">
    <property type="term" value="P:CDP-diacylglycerol biosynthetic process"/>
    <property type="evidence" value="ECO:0007669"/>
    <property type="project" value="UniProtKB-UniPathway"/>
</dbReference>
<dbReference type="PROSITE" id="PS01315">
    <property type="entry name" value="CDS"/>
    <property type="match status" value="1"/>
</dbReference>
<dbReference type="EC" id="2.7.7.41" evidence="6 18"/>
<evidence type="ECO:0000256" key="15">
    <source>
        <dbReference type="ARBA" id="ARBA00023136"/>
    </source>
</evidence>
<organism evidence="20 21">
    <name type="scientific">Shimia marina</name>
    <dbReference type="NCBI Taxonomy" id="321267"/>
    <lineage>
        <taxon>Bacteria</taxon>
        <taxon>Pseudomonadati</taxon>
        <taxon>Pseudomonadota</taxon>
        <taxon>Alphaproteobacteria</taxon>
        <taxon>Rhodobacterales</taxon>
        <taxon>Roseobacteraceae</taxon>
    </lineage>
</organism>
<evidence type="ECO:0000256" key="17">
    <source>
        <dbReference type="ARBA" id="ARBA00023264"/>
    </source>
</evidence>
<reference evidence="20 21" key="1">
    <citation type="submission" date="2015-09" db="EMBL/GenBank/DDBJ databases">
        <authorList>
            <consortium name="Swine Surveillance"/>
        </authorList>
    </citation>
    <scope>NUCLEOTIDE SEQUENCE [LARGE SCALE GENOMIC DNA]</scope>
    <source>
        <strain evidence="20 21">CECT 7688</strain>
    </source>
</reference>
<keyword evidence="12 18" id="KW-0548">Nucleotidyltransferase</keyword>
<keyword evidence="10 18" id="KW-0808">Transferase</keyword>
<dbReference type="Pfam" id="PF01148">
    <property type="entry name" value="CTP_transf_1"/>
    <property type="match status" value="1"/>
</dbReference>
<dbReference type="PANTHER" id="PTHR46382">
    <property type="entry name" value="PHOSPHATIDATE CYTIDYLYLTRANSFERASE"/>
    <property type="match status" value="1"/>
</dbReference>
<evidence type="ECO:0000256" key="19">
    <source>
        <dbReference type="SAM" id="Phobius"/>
    </source>
</evidence>
<comment type="subcellular location">
    <subcellularLocation>
        <location evidence="2">Cell membrane</location>
        <topology evidence="2">Multi-pass membrane protein</topology>
    </subcellularLocation>
</comment>
<keyword evidence="13 19" id="KW-1133">Transmembrane helix</keyword>
<keyword evidence="17" id="KW-1208">Phospholipid metabolism</keyword>
<evidence type="ECO:0000256" key="5">
    <source>
        <dbReference type="ARBA" id="ARBA00010185"/>
    </source>
</evidence>
<dbReference type="InterPro" id="IPR000374">
    <property type="entry name" value="PC_trans"/>
</dbReference>
<keyword evidence="9" id="KW-0444">Lipid biosynthesis</keyword>
<sequence>MSGAQEKTAGRWGDLPARMASAVVMLLVGGVAIWQGGVLFHELVVLICGVMVWELTRMMNGGEMRGAVLMGVIASGAMFATHFLPGTALAPVLAAVGFAGASQIKKDRLIYGAYAIGLMFACYGLIVLRDVRGAYWLIWLVSVVVATDVAGYFAGRILGGPKFWPKVSPKKTWSGTIAGWVAAALVGMAFGGTALIVISILTSFASQMGDAAESAIKRRTGIKDSSNLIPGHGGLLDRFDAMMGAALLVLLMGAVLGLPAT</sequence>
<dbReference type="RefSeq" id="WP_223229263.1">
    <property type="nucleotide sequence ID" value="NZ_CYPW01000025.1"/>
</dbReference>
<feature type="transmembrane region" description="Helical" evidence="19">
    <location>
        <begin position="109"/>
        <end position="128"/>
    </location>
</feature>
<comment type="catalytic activity">
    <reaction evidence="1 18">
        <text>a 1,2-diacyl-sn-glycero-3-phosphate + CTP + H(+) = a CDP-1,2-diacyl-sn-glycerol + diphosphate</text>
        <dbReference type="Rhea" id="RHEA:16229"/>
        <dbReference type="ChEBI" id="CHEBI:15378"/>
        <dbReference type="ChEBI" id="CHEBI:33019"/>
        <dbReference type="ChEBI" id="CHEBI:37563"/>
        <dbReference type="ChEBI" id="CHEBI:58332"/>
        <dbReference type="ChEBI" id="CHEBI:58608"/>
        <dbReference type="EC" id="2.7.7.41"/>
    </reaction>
</comment>
<comment type="pathway">
    <text evidence="4">Lipid metabolism.</text>
</comment>
<name>A0A0N7LSA6_9RHOB</name>
<comment type="similarity">
    <text evidence="5 18">Belongs to the CDS family.</text>
</comment>
<accession>A0A0N7LSA6</accession>
<evidence type="ECO:0000256" key="11">
    <source>
        <dbReference type="ARBA" id="ARBA00022692"/>
    </source>
</evidence>
<evidence type="ECO:0000256" key="8">
    <source>
        <dbReference type="ARBA" id="ARBA00022475"/>
    </source>
</evidence>
<keyword evidence="16" id="KW-0594">Phospholipid biosynthesis</keyword>
<feature type="transmembrane region" description="Helical" evidence="19">
    <location>
        <begin position="176"/>
        <end position="201"/>
    </location>
</feature>